<keyword evidence="20" id="KW-1185">Reference proteome</keyword>
<keyword evidence="16" id="KW-0539">Nucleus</keyword>
<reference evidence="19" key="1">
    <citation type="submission" date="2020-12" db="EMBL/GenBank/DDBJ databases">
        <title>Metabolic potential, ecology and presence of endohyphal bacteria is reflected in genomic diversity of Mucoromycotina.</title>
        <authorList>
            <person name="Muszewska A."/>
            <person name="Okrasinska A."/>
            <person name="Steczkiewicz K."/>
            <person name="Drgas O."/>
            <person name="Orlowska M."/>
            <person name="Perlinska-Lenart U."/>
            <person name="Aleksandrzak-Piekarczyk T."/>
            <person name="Szatraj K."/>
            <person name="Zielenkiewicz U."/>
            <person name="Pilsyk S."/>
            <person name="Malc E."/>
            <person name="Mieczkowski P."/>
            <person name="Kruszewska J.S."/>
            <person name="Biernat P."/>
            <person name="Pawlowska J."/>
        </authorList>
    </citation>
    <scope>NUCLEOTIDE SEQUENCE</scope>
    <source>
        <strain evidence="19">WA0000067209</strain>
    </source>
</reference>
<dbReference type="GO" id="GO:0055085">
    <property type="term" value="P:transmembrane transport"/>
    <property type="evidence" value="ECO:0007669"/>
    <property type="project" value="InterPro"/>
</dbReference>
<dbReference type="PANTHER" id="PTHR31794:SF2">
    <property type="entry name" value="AUXIN EFFLUX TRANSPORTER FAMILY PROTEIN (EUROFUNG)"/>
    <property type="match status" value="1"/>
</dbReference>
<evidence type="ECO:0000256" key="1">
    <source>
        <dbReference type="ARBA" id="ARBA00004123"/>
    </source>
</evidence>
<dbReference type="AlphaFoldDB" id="A0A8H7UDW4"/>
<keyword evidence="9" id="KW-0493">Microtubule</keyword>
<evidence type="ECO:0000256" key="8">
    <source>
        <dbReference type="ARBA" id="ARBA00022692"/>
    </source>
</evidence>
<name>A0A8H7UDW4_MORIS</name>
<evidence type="ECO:0000256" key="3">
    <source>
        <dbReference type="ARBA" id="ARBA00004245"/>
    </source>
</evidence>
<protein>
    <recommendedName>
        <fullName evidence="5">Dynein light chain 1, cytoplasmic</fullName>
    </recommendedName>
</protein>
<dbReference type="GO" id="GO:0005783">
    <property type="term" value="C:endoplasmic reticulum"/>
    <property type="evidence" value="ECO:0007669"/>
    <property type="project" value="TreeGrafter"/>
</dbReference>
<dbReference type="SUPFAM" id="SSF54648">
    <property type="entry name" value="DLC"/>
    <property type="match status" value="1"/>
</dbReference>
<evidence type="ECO:0000256" key="9">
    <source>
        <dbReference type="ARBA" id="ARBA00022701"/>
    </source>
</evidence>
<dbReference type="GO" id="GO:0030286">
    <property type="term" value="C:dynein complex"/>
    <property type="evidence" value="ECO:0007669"/>
    <property type="project" value="UniProtKB-KW"/>
</dbReference>
<evidence type="ECO:0000256" key="12">
    <source>
        <dbReference type="ARBA" id="ARBA00022989"/>
    </source>
</evidence>
<evidence type="ECO:0000256" key="14">
    <source>
        <dbReference type="ARBA" id="ARBA00023136"/>
    </source>
</evidence>
<dbReference type="FunFam" id="3.30.740.10:FF:000005">
    <property type="entry name" value="Dynein light chain"/>
    <property type="match status" value="1"/>
</dbReference>
<feature type="transmembrane region" description="Helical" evidence="18">
    <location>
        <begin position="510"/>
        <end position="528"/>
    </location>
</feature>
<dbReference type="PANTHER" id="PTHR31794">
    <property type="entry name" value="AUXIN EFFLUX TRANSPORTER FAMILY PROTEIN (EUROFUNG)"/>
    <property type="match status" value="1"/>
</dbReference>
<dbReference type="InterPro" id="IPR004776">
    <property type="entry name" value="Mem_transp_PIN-like"/>
</dbReference>
<feature type="compositionally biased region" description="Basic and acidic residues" evidence="17">
    <location>
        <begin position="343"/>
        <end position="354"/>
    </location>
</feature>
<evidence type="ECO:0000256" key="16">
    <source>
        <dbReference type="ARBA" id="ARBA00023242"/>
    </source>
</evidence>
<comment type="subcellular location">
    <subcellularLocation>
        <location evidence="3">Cytoplasm</location>
        <location evidence="3">Cytoskeleton</location>
    </subcellularLocation>
    <subcellularLocation>
        <location evidence="2">Membrane</location>
        <topology evidence="2">Multi-pass membrane protein</topology>
    </subcellularLocation>
    <subcellularLocation>
        <location evidence="1">Nucleus</location>
    </subcellularLocation>
</comment>
<keyword evidence="14 18" id="KW-0472">Membrane</keyword>
<evidence type="ECO:0000256" key="6">
    <source>
        <dbReference type="ARBA" id="ARBA00022448"/>
    </source>
</evidence>
<dbReference type="CDD" id="cd21452">
    <property type="entry name" value="DLC-like_DYNLL1_DYNLL2"/>
    <property type="match status" value="1"/>
</dbReference>
<evidence type="ECO:0000256" key="11">
    <source>
        <dbReference type="ARBA" id="ARBA00022927"/>
    </source>
</evidence>
<dbReference type="GO" id="GO:0016020">
    <property type="term" value="C:membrane"/>
    <property type="evidence" value="ECO:0007669"/>
    <property type="project" value="UniProtKB-SubCell"/>
</dbReference>
<dbReference type="Pfam" id="PF01221">
    <property type="entry name" value="Dynein_light"/>
    <property type="match status" value="1"/>
</dbReference>
<dbReference type="SMART" id="SM01375">
    <property type="entry name" value="Dynein_light"/>
    <property type="match status" value="1"/>
</dbReference>
<keyword evidence="8 18" id="KW-0812">Transmembrane</keyword>
<evidence type="ECO:0000256" key="7">
    <source>
        <dbReference type="ARBA" id="ARBA00022490"/>
    </source>
</evidence>
<dbReference type="InterPro" id="IPR038770">
    <property type="entry name" value="Na+/solute_symporter_sf"/>
</dbReference>
<feature type="transmembrane region" description="Helical" evidence="18">
    <location>
        <begin position="124"/>
        <end position="149"/>
    </location>
</feature>
<dbReference type="GO" id="GO:0007017">
    <property type="term" value="P:microtubule-based process"/>
    <property type="evidence" value="ECO:0007669"/>
    <property type="project" value="InterPro"/>
</dbReference>
<dbReference type="InterPro" id="IPR037177">
    <property type="entry name" value="DLC_sf"/>
</dbReference>
<feature type="transmembrane region" description="Helical" evidence="18">
    <location>
        <begin position="616"/>
        <end position="637"/>
    </location>
</feature>
<evidence type="ECO:0000256" key="15">
    <source>
        <dbReference type="ARBA" id="ARBA00023212"/>
    </source>
</evidence>
<feature type="transmembrane region" description="Helical" evidence="18">
    <location>
        <begin position="471"/>
        <end position="490"/>
    </location>
</feature>
<dbReference type="GO" id="GO:0005874">
    <property type="term" value="C:microtubule"/>
    <property type="evidence" value="ECO:0007669"/>
    <property type="project" value="UniProtKB-KW"/>
</dbReference>
<feature type="transmembrane region" description="Helical" evidence="18">
    <location>
        <begin position="578"/>
        <end position="596"/>
    </location>
</feature>
<evidence type="ECO:0000313" key="20">
    <source>
        <dbReference type="Proteomes" id="UP000654370"/>
    </source>
</evidence>
<evidence type="ECO:0000256" key="13">
    <source>
        <dbReference type="ARBA" id="ARBA00023017"/>
    </source>
</evidence>
<comment type="caution">
    <text evidence="19">The sequence shown here is derived from an EMBL/GenBank/DDBJ whole genome shotgun (WGS) entry which is preliminary data.</text>
</comment>
<keyword evidence="7" id="KW-0963">Cytoplasm</keyword>
<feature type="region of interest" description="Disordered" evidence="17">
    <location>
        <begin position="386"/>
        <end position="447"/>
    </location>
</feature>
<dbReference type="Proteomes" id="UP000654370">
    <property type="component" value="Unassembled WGS sequence"/>
</dbReference>
<evidence type="ECO:0000256" key="17">
    <source>
        <dbReference type="SAM" id="MobiDB-lite"/>
    </source>
</evidence>
<dbReference type="Gene3D" id="1.20.1530.20">
    <property type="match status" value="1"/>
</dbReference>
<keyword evidence="6" id="KW-0813">Transport</keyword>
<feature type="transmembrane region" description="Helical" evidence="18">
    <location>
        <begin position="266"/>
        <end position="284"/>
    </location>
</feature>
<dbReference type="GO" id="GO:0015031">
    <property type="term" value="P:protein transport"/>
    <property type="evidence" value="ECO:0007669"/>
    <property type="project" value="UniProtKB-KW"/>
</dbReference>
<keyword evidence="15" id="KW-0206">Cytoskeleton</keyword>
<keyword evidence="11" id="KW-0653">Protein transport</keyword>
<keyword evidence="13" id="KW-0243">Dynein</keyword>
<dbReference type="GO" id="GO:0005634">
    <property type="term" value="C:nucleus"/>
    <property type="evidence" value="ECO:0007669"/>
    <property type="project" value="UniProtKB-SubCell"/>
</dbReference>
<keyword evidence="12 18" id="KW-1133">Transmembrane helix</keyword>
<feature type="transmembrane region" description="Helical" evidence="18">
    <location>
        <begin position="189"/>
        <end position="213"/>
    </location>
</feature>
<dbReference type="Pfam" id="PF03547">
    <property type="entry name" value="Mem_trans"/>
    <property type="match status" value="1"/>
</dbReference>
<sequence>MAETKAIIKSADMSEEMQQEAVDCGTQALEKYNIEKDIAAHIKREFDKKYGPTWHCVVGRNFGSFVTHGTIQALYLLLSWPDCSSSVQISIIYFFCFSKYILCEIATTRPIKITVDHDEDRMELLMLILASLQAILQVILVVLFGYTLAKAGYFPKEHLKWLSNLNITFFTPCLLFSKMASVISLEIFLAFWPIPLFFLCFSGLSWITAQVVSRVLGVSEAYRRFVTACAMFSNTNSLPIAIMTSLAVSEAGKLLYWKADDKRDDVAARGISYILFYAIFGNIIRWSYGYKLMTIPHEEEEAGARNEPVLPIAKPYSDSGNTTNHFGYDSLTMCPPAPIANSDNEHAQPRHRSESVSSELSSFDRTLTADESEHYRIMTENISTVTLAPSEHAVDTHQPRKQSQDTNGTANPNIANERSPLLSFPSLPTESGEDPHLHHHHHSTSPLAKYPAGRYILSTYARISKYFTPPLLAALAALFVGLTPLKPVLFDKHRFLYPSLTKAIESCGSVAVPIILVCLGAQLAGFSMRHHCSSPDMKKPIAAAVCVRMLLMPLLVIPIVTLFIAYGEGLSTLASDPVFAVVMIMLGCAPTAINLVQMTQVYPNFFEEEMLRVLFWSYGVACTPLMTIVVLVGLQVVQNVT</sequence>
<dbReference type="Gene3D" id="3.30.740.10">
    <property type="entry name" value="Protein Inhibitor Of Neuronal Nitric Oxide Synthase"/>
    <property type="match status" value="1"/>
</dbReference>
<gene>
    <name evidence="19" type="ORF">INT43_007003</name>
</gene>
<feature type="transmembrane region" description="Helical" evidence="18">
    <location>
        <begin position="540"/>
        <end position="566"/>
    </location>
</feature>
<feature type="region of interest" description="Disordered" evidence="17">
    <location>
        <begin position="337"/>
        <end position="365"/>
    </location>
</feature>
<comment type="similarity">
    <text evidence="4">Belongs to the dynein light chain family.</text>
</comment>
<evidence type="ECO:0000256" key="10">
    <source>
        <dbReference type="ARBA" id="ARBA00022816"/>
    </source>
</evidence>
<evidence type="ECO:0000256" key="5">
    <source>
        <dbReference type="ARBA" id="ARBA00015062"/>
    </source>
</evidence>
<feature type="transmembrane region" description="Helical" evidence="18">
    <location>
        <begin position="225"/>
        <end position="246"/>
    </location>
</feature>
<evidence type="ECO:0000313" key="19">
    <source>
        <dbReference type="EMBL" id="KAG2182076.1"/>
    </source>
</evidence>
<dbReference type="EMBL" id="JAEPQZ010000004">
    <property type="protein sequence ID" value="KAG2182076.1"/>
    <property type="molecule type" value="Genomic_DNA"/>
</dbReference>
<proteinExistence type="inferred from homology"/>
<dbReference type="OrthoDB" id="191139at2759"/>
<dbReference type="GO" id="GO:0051028">
    <property type="term" value="P:mRNA transport"/>
    <property type="evidence" value="ECO:0007669"/>
    <property type="project" value="UniProtKB-KW"/>
</dbReference>
<evidence type="ECO:0000256" key="2">
    <source>
        <dbReference type="ARBA" id="ARBA00004141"/>
    </source>
</evidence>
<organism evidence="19 20">
    <name type="scientific">Mortierella isabellina</name>
    <name type="common">Filamentous fungus</name>
    <name type="synonym">Umbelopsis isabellina</name>
    <dbReference type="NCBI Taxonomy" id="91625"/>
    <lineage>
        <taxon>Eukaryota</taxon>
        <taxon>Fungi</taxon>
        <taxon>Fungi incertae sedis</taxon>
        <taxon>Mucoromycota</taxon>
        <taxon>Mucoromycotina</taxon>
        <taxon>Umbelopsidomycetes</taxon>
        <taxon>Umbelopsidales</taxon>
        <taxon>Umbelopsidaceae</taxon>
        <taxon>Umbelopsis</taxon>
    </lineage>
</organism>
<feature type="compositionally biased region" description="Polar residues" evidence="17">
    <location>
        <begin position="404"/>
        <end position="416"/>
    </location>
</feature>
<keyword evidence="10" id="KW-0509">mRNA transport</keyword>
<accession>A0A8H7UDW4</accession>
<evidence type="ECO:0000256" key="18">
    <source>
        <dbReference type="SAM" id="Phobius"/>
    </source>
</evidence>
<evidence type="ECO:0000256" key="4">
    <source>
        <dbReference type="ARBA" id="ARBA00010156"/>
    </source>
</evidence>
<dbReference type="InterPro" id="IPR001372">
    <property type="entry name" value="Dynein_light_chain_typ-1/2"/>
</dbReference>